<dbReference type="OrthoDB" id="9809155at2"/>
<dbReference type="EMBL" id="FP929003">
    <property type="protein sequence ID" value="CBK41361.1"/>
    <property type="molecule type" value="Genomic_DNA"/>
</dbReference>
<dbReference type="KEGG" id="nde:NIDE1626"/>
<dbReference type="STRING" id="330214.NIDE1626"/>
<evidence type="ECO:0008006" key="3">
    <source>
        <dbReference type="Google" id="ProtNLM"/>
    </source>
</evidence>
<sequence length="100" mass="11624">MRIELLDEAQDDLVQGFHFYEGREAGLGTYFLDCLFSDIDSLLVYAGIHQVIYGHRRCLSKRFPFAIYYSVEGNTVVRVHAVLDCRRNPLWIRKRLKGDG</sequence>
<evidence type="ECO:0000313" key="1">
    <source>
        <dbReference type="EMBL" id="CBK41361.1"/>
    </source>
</evidence>
<proteinExistence type="predicted"/>
<accession>D8PDQ2</accession>
<keyword evidence="2" id="KW-1185">Reference proteome</keyword>
<dbReference type="Proteomes" id="UP000001660">
    <property type="component" value="Chromosome"/>
</dbReference>
<protein>
    <recommendedName>
        <fullName evidence="3">Type II toxin-antitoxin system RelE/ParE family toxin</fullName>
    </recommendedName>
</protein>
<reference evidence="1 2" key="1">
    <citation type="journal article" date="2010" name="Proc. Natl. Acad. Sci. U.S.A.">
        <title>A Nitrospira metagenome illuminates the physiology and evolution of globally important nitrite-oxidizing bacteria.</title>
        <authorList>
            <person name="Lucker S."/>
            <person name="Wagner M."/>
            <person name="Maixner F."/>
            <person name="Pelletier E."/>
            <person name="Koch H."/>
            <person name="Vacherie B."/>
            <person name="Rattei T."/>
            <person name="Sinninghe Damste J."/>
            <person name="Spieck E."/>
            <person name="Le Paslier D."/>
            <person name="Daims H."/>
        </authorList>
    </citation>
    <scope>NUCLEOTIDE SEQUENCE [LARGE SCALE GENOMIC DNA]</scope>
</reference>
<dbReference type="HOGENOM" id="CLU_147162_7_0_0"/>
<dbReference type="eggNOG" id="COG3668">
    <property type="taxonomic scope" value="Bacteria"/>
</dbReference>
<gene>
    <name evidence="1" type="ORF">NIDE1626</name>
</gene>
<name>D8PDQ2_9BACT</name>
<dbReference type="InterPro" id="IPR035093">
    <property type="entry name" value="RelE/ParE_toxin_dom_sf"/>
</dbReference>
<dbReference type="Gene3D" id="3.30.2310.20">
    <property type="entry name" value="RelE-like"/>
    <property type="match status" value="1"/>
</dbReference>
<organism evidence="1 2">
    <name type="scientific">Nitrospira defluvii</name>
    <dbReference type="NCBI Taxonomy" id="330214"/>
    <lineage>
        <taxon>Bacteria</taxon>
        <taxon>Pseudomonadati</taxon>
        <taxon>Nitrospirota</taxon>
        <taxon>Nitrospiria</taxon>
        <taxon>Nitrospirales</taxon>
        <taxon>Nitrospiraceae</taxon>
        <taxon>Nitrospira</taxon>
    </lineage>
</organism>
<dbReference type="AlphaFoldDB" id="D8PDQ2"/>
<evidence type="ECO:0000313" key="2">
    <source>
        <dbReference type="Proteomes" id="UP000001660"/>
    </source>
</evidence>